<reference evidence="2" key="1">
    <citation type="submission" date="2015-02" db="EMBL/GenBank/DDBJ databases">
        <title>Draft Genome of Frankia sp. CpI1-S.</title>
        <authorList>
            <person name="Oshone R.T."/>
            <person name="Ngom M."/>
            <person name="Ghodhbane-Gtari F."/>
            <person name="Gtari M."/>
            <person name="Morris K."/>
            <person name="Thomas K."/>
            <person name="Sen A."/>
            <person name="Tisa L.S."/>
        </authorList>
    </citation>
    <scope>NUCLEOTIDE SEQUENCE [LARGE SCALE GENOMIC DNA]</scope>
    <source>
        <strain evidence="2">CpI1-S</strain>
    </source>
</reference>
<dbReference type="RefSeq" id="WP_242422292.1">
    <property type="nucleotide sequence ID" value="NZ_JYFN01000005.1"/>
</dbReference>
<dbReference type="PATRIC" id="fig|1502723.3.peg.4212"/>
<evidence type="ECO:0000313" key="1">
    <source>
        <dbReference type="EMBL" id="KJE24585.1"/>
    </source>
</evidence>
<reference evidence="1 2" key="2">
    <citation type="journal article" date="2016" name="Genome Announc.">
        <title>Permanent Draft Genome Sequences for Two Variants of Frankia sp. Strain CpI1, the First Frankia Strain Isolated from Root Nodules of Comptonia peregrina.</title>
        <authorList>
            <person name="Oshone R."/>
            <person name="Hurst S.G.IV."/>
            <person name="Abebe-Akele F."/>
            <person name="Simpson S."/>
            <person name="Morris K."/>
            <person name="Thomas W.K."/>
            <person name="Tisa L.S."/>
        </authorList>
    </citation>
    <scope>NUCLEOTIDE SEQUENCE [LARGE SCALE GENOMIC DNA]</scope>
    <source>
        <strain evidence="2">CpI1-S</strain>
    </source>
</reference>
<organism evidence="1 2">
    <name type="scientific">Frankia torreyi</name>
    <dbReference type="NCBI Taxonomy" id="1856"/>
    <lineage>
        <taxon>Bacteria</taxon>
        <taxon>Bacillati</taxon>
        <taxon>Actinomycetota</taxon>
        <taxon>Actinomycetes</taxon>
        <taxon>Frankiales</taxon>
        <taxon>Frankiaceae</taxon>
        <taxon>Frankia</taxon>
    </lineage>
</organism>
<keyword evidence="2" id="KW-1185">Reference proteome</keyword>
<comment type="caution">
    <text evidence="1">The sequence shown here is derived from an EMBL/GenBank/DDBJ whole genome shotgun (WGS) entry which is preliminary data.</text>
</comment>
<gene>
    <name evidence="1" type="ORF">FF36_00959</name>
</gene>
<sequence precursor="true">MVLLTPVVPSRQACATAVRAPLARSPQHAWLAQTSQRDVVSAPNLLDRTDMRCNEARSVPTRTDPPLRPAIAFAALPANRTGDSMPPPATERIFSSGDLPLLSLPGADGLITCQWTHETLGVPSSIEDGGDAIAERRRAQVGFVLVEPAWLVRAAAEQVRSPGVDAIVLHAHASPPGRSALALAFASHLRNVLRRPAPGLDPRLGNNVVTAGLRPDLAGFSDLVRVPHLVTITDGTGAVADTIVWEIMTGGQFDAWLDGAPRPDQRAIEAHLPGLLRLRGLHRSGRLDHRRAGALLDMLDGGQLTTRLIHRFPRVVLPLAAAA</sequence>
<dbReference type="Proteomes" id="UP000032545">
    <property type="component" value="Unassembled WGS sequence"/>
</dbReference>
<protein>
    <submittedName>
        <fullName evidence="1">Uncharacterized protein</fullName>
    </submittedName>
</protein>
<dbReference type="AlphaFoldDB" id="A0A0D8BKF4"/>
<name>A0A0D8BKF4_9ACTN</name>
<accession>A0A0D8BKF4</accession>
<dbReference type="EMBL" id="JYFN01000005">
    <property type="protein sequence ID" value="KJE24585.1"/>
    <property type="molecule type" value="Genomic_DNA"/>
</dbReference>
<proteinExistence type="predicted"/>
<evidence type="ECO:0000313" key="2">
    <source>
        <dbReference type="Proteomes" id="UP000032545"/>
    </source>
</evidence>